<reference evidence="2 3" key="1">
    <citation type="submission" date="2023-08" db="EMBL/GenBank/DDBJ databases">
        <title>Functional and genomic diversity of the sorghum phyllosphere microbiome.</title>
        <authorList>
            <person name="Shade A."/>
        </authorList>
    </citation>
    <scope>NUCLEOTIDE SEQUENCE [LARGE SCALE GENOMIC DNA]</scope>
    <source>
        <strain evidence="2 3">SORGH_AS_0335</strain>
    </source>
</reference>
<keyword evidence="1" id="KW-1133">Transmembrane helix</keyword>
<evidence type="ECO:0000256" key="1">
    <source>
        <dbReference type="SAM" id="Phobius"/>
    </source>
</evidence>
<proteinExistence type="predicted"/>
<feature type="transmembrane region" description="Helical" evidence="1">
    <location>
        <begin position="92"/>
        <end position="111"/>
    </location>
</feature>
<dbReference type="EMBL" id="JAVIZX010000001">
    <property type="protein sequence ID" value="MDR6214681.1"/>
    <property type="molecule type" value="Genomic_DNA"/>
</dbReference>
<feature type="transmembrane region" description="Helical" evidence="1">
    <location>
        <begin position="278"/>
        <end position="299"/>
    </location>
</feature>
<sequence>MDHGQARPWMLAWALAQGAALWALHGAVAKDRWALLWPVYAVVLAVPLTLQLLAAHRSRHGLWLQAAALGMVFAAAAGYGGHVSGAENRGQMGAALVLLLSGSWFVLLPFAEQRLACGTWARDYPRLFTTAWRHAFQLLLAGLFTGLFWALLFLLAGLFQVLGVSLFMQTFTSLPFVYMATPVAFALGLSLYAAREEALAGFWRSMLQVLGWLLPLACLIALLFLAALPVRGLAPLWKTGHATALMLGLIGWMVFLFNVAWSDGREESQRFGPALQRFVAMGLLTLPVYAALCAYALGLRVAQYGWTADRVWAALAVVLMAVYAVGYALAALQRSVPWMSMARRVNVAVAWLAVALALLTCTPVLDPARIAVASQLARLQAQRVDVPAFDFGYLRWDAGRAGQAALEQLTQEQSHPQAAQIRERAQAAQQDKSRYARRSGAQAQVWTADTLRARLRPFPADAAPDAAWLDYLLAQLREHKLSVTCTDAAPCPVLRIDLDGDGQPEQVLLSDYLSQVFVRENGQWRAAGRLQGGNLGKLNGKQAQQWTEQGVATQPPRWHDLVIGGERYSVRPAD</sequence>
<keyword evidence="1" id="KW-0472">Membrane</keyword>
<dbReference type="Proteomes" id="UP001267710">
    <property type="component" value="Unassembled WGS sequence"/>
</dbReference>
<feature type="transmembrane region" description="Helical" evidence="1">
    <location>
        <begin position="132"/>
        <end position="156"/>
    </location>
</feature>
<feature type="transmembrane region" description="Helical" evidence="1">
    <location>
        <begin position="311"/>
        <end position="332"/>
    </location>
</feature>
<keyword evidence="3" id="KW-1185">Reference proteome</keyword>
<feature type="transmembrane region" description="Helical" evidence="1">
    <location>
        <begin position="36"/>
        <end position="55"/>
    </location>
</feature>
<feature type="transmembrane region" description="Helical" evidence="1">
    <location>
        <begin position="344"/>
        <end position="365"/>
    </location>
</feature>
<feature type="transmembrane region" description="Helical" evidence="1">
    <location>
        <begin position="240"/>
        <end position="257"/>
    </location>
</feature>
<keyword evidence="1" id="KW-0812">Transmembrane</keyword>
<gene>
    <name evidence="2" type="ORF">QE399_002370</name>
</gene>
<protein>
    <recommendedName>
        <fullName evidence="4">DUF4153 domain-containing protein</fullName>
    </recommendedName>
</protein>
<evidence type="ECO:0000313" key="3">
    <source>
        <dbReference type="Proteomes" id="UP001267710"/>
    </source>
</evidence>
<organism evidence="2 3">
    <name type="scientific">Paracidovorax wautersii</name>
    <dbReference type="NCBI Taxonomy" id="1177982"/>
    <lineage>
        <taxon>Bacteria</taxon>
        <taxon>Pseudomonadati</taxon>
        <taxon>Pseudomonadota</taxon>
        <taxon>Betaproteobacteria</taxon>
        <taxon>Burkholderiales</taxon>
        <taxon>Comamonadaceae</taxon>
        <taxon>Paracidovorax</taxon>
    </lineage>
</organism>
<dbReference type="InterPro" id="IPR025291">
    <property type="entry name" value="DUF4153"/>
</dbReference>
<evidence type="ECO:0000313" key="2">
    <source>
        <dbReference type="EMBL" id="MDR6214681.1"/>
    </source>
</evidence>
<feature type="transmembrane region" description="Helical" evidence="1">
    <location>
        <begin position="62"/>
        <end position="80"/>
    </location>
</feature>
<dbReference type="RefSeq" id="WP_309828997.1">
    <property type="nucleotide sequence ID" value="NZ_JAVIZX010000001.1"/>
</dbReference>
<comment type="caution">
    <text evidence="2">The sequence shown here is derived from an EMBL/GenBank/DDBJ whole genome shotgun (WGS) entry which is preliminary data.</text>
</comment>
<accession>A0ABU1IBT0</accession>
<evidence type="ECO:0008006" key="4">
    <source>
        <dbReference type="Google" id="ProtNLM"/>
    </source>
</evidence>
<name>A0ABU1IBT0_9BURK</name>
<feature type="transmembrane region" description="Helical" evidence="1">
    <location>
        <begin position="176"/>
        <end position="194"/>
    </location>
</feature>
<feature type="transmembrane region" description="Helical" evidence="1">
    <location>
        <begin position="206"/>
        <end position="228"/>
    </location>
</feature>
<dbReference type="Pfam" id="PF13687">
    <property type="entry name" value="DUF4153"/>
    <property type="match status" value="1"/>
</dbReference>